<dbReference type="EMBL" id="QNRR01000003">
    <property type="protein sequence ID" value="RBP45124.1"/>
    <property type="molecule type" value="Genomic_DNA"/>
</dbReference>
<name>A0A366HPT5_9BACT</name>
<accession>A0A366HPT5</accession>
<evidence type="ECO:0000256" key="1">
    <source>
        <dbReference type="SAM" id="MobiDB-lite"/>
    </source>
</evidence>
<reference evidence="2 3" key="1">
    <citation type="submission" date="2018-06" db="EMBL/GenBank/DDBJ databases">
        <title>Genomic Encyclopedia of Type Strains, Phase IV (KMG-IV): sequencing the most valuable type-strain genomes for metagenomic binning, comparative biology and taxonomic classification.</title>
        <authorList>
            <person name="Goeker M."/>
        </authorList>
    </citation>
    <scope>NUCLEOTIDE SEQUENCE [LARGE SCALE GENOMIC DNA]</scope>
    <source>
        <strain evidence="2 3">DSM 25532</strain>
    </source>
</reference>
<proteinExistence type="predicted"/>
<keyword evidence="3" id="KW-1185">Reference proteome</keyword>
<dbReference type="SUPFAM" id="SSF50956">
    <property type="entry name" value="Thermostable phytase (3-phytase)"/>
    <property type="match status" value="1"/>
</dbReference>
<dbReference type="AlphaFoldDB" id="A0A366HPT5"/>
<dbReference type="Proteomes" id="UP000253426">
    <property type="component" value="Unassembled WGS sequence"/>
</dbReference>
<gene>
    <name evidence="2" type="ORF">DES53_103121</name>
</gene>
<protein>
    <recommendedName>
        <fullName evidence="4">Phytase-like protein with esterase activity</fullName>
    </recommendedName>
</protein>
<feature type="compositionally biased region" description="Basic and acidic residues" evidence="1">
    <location>
        <begin position="39"/>
        <end position="51"/>
    </location>
</feature>
<feature type="compositionally biased region" description="Basic residues" evidence="1">
    <location>
        <begin position="1"/>
        <end position="36"/>
    </location>
</feature>
<comment type="caution">
    <text evidence="2">The sequence shown here is derived from an EMBL/GenBank/DDBJ whole genome shotgun (WGS) entry which is preliminary data.</text>
</comment>
<sequence length="339" mass="36608">MKKKPATKKKVKGNKTAHGKKPGKKKSDKKKAKKQAGKQGRERGTLTVERQESVDLHEVSGICLSRGSKEQMWLMAIGDRHARLARVRLNRKQTQKLEWEYLDIAALPGSKIPASDPQIEAICTDGTGRVLLLQEWPARAELVDLHGGDATVVASFELSVGEDFRKVAKEWNSDGSCGEGAVLLPNGHLLVAKEKKPAALIEFGPPGEAPLGVTKGGLLHNGVRWEVTTGDHEYVALAVWEPDGLLADACEDFSDLETGPDGNLYLLSDKSRTVARIDTLSPDSDEASCVAVWELDGVDGKPEGLAFTPKGQAIIALDQKETAGNLVLMTPAIAARSRK</sequence>
<evidence type="ECO:0008006" key="4">
    <source>
        <dbReference type="Google" id="ProtNLM"/>
    </source>
</evidence>
<dbReference type="RefSeq" id="WP_113958266.1">
    <property type="nucleotide sequence ID" value="NZ_QNRR01000003.1"/>
</dbReference>
<organism evidence="2 3">
    <name type="scientific">Roseimicrobium gellanilyticum</name>
    <dbReference type="NCBI Taxonomy" id="748857"/>
    <lineage>
        <taxon>Bacteria</taxon>
        <taxon>Pseudomonadati</taxon>
        <taxon>Verrucomicrobiota</taxon>
        <taxon>Verrucomicrobiia</taxon>
        <taxon>Verrucomicrobiales</taxon>
        <taxon>Verrucomicrobiaceae</taxon>
        <taxon>Roseimicrobium</taxon>
    </lineage>
</organism>
<dbReference type="OrthoDB" id="8559389at2"/>
<evidence type="ECO:0000313" key="2">
    <source>
        <dbReference type="EMBL" id="RBP45124.1"/>
    </source>
</evidence>
<feature type="region of interest" description="Disordered" evidence="1">
    <location>
        <begin position="1"/>
        <end position="51"/>
    </location>
</feature>
<evidence type="ECO:0000313" key="3">
    <source>
        <dbReference type="Proteomes" id="UP000253426"/>
    </source>
</evidence>